<dbReference type="eggNOG" id="ENOG5033R02">
    <property type="taxonomic scope" value="Bacteria"/>
</dbReference>
<evidence type="ECO:0000313" key="2">
    <source>
        <dbReference type="Proteomes" id="UP000002007"/>
    </source>
</evidence>
<dbReference type="KEGG" id="rsa:RSal33209_3044"/>
<protein>
    <submittedName>
        <fullName evidence="1">Uncharacterized protein</fullName>
    </submittedName>
</protein>
<reference evidence="2" key="1">
    <citation type="journal article" date="2008" name="J. Bacteriol.">
        <title>Genome sequence of the fish pathogen Renibacterium salmoninarum suggests reductive evolution away from an environmental Arthrobacter ancestor.</title>
        <authorList>
            <person name="Wiens G.D."/>
            <person name="Rockey D.D."/>
            <person name="Wu Z."/>
            <person name="Chang J."/>
            <person name="Levy R."/>
            <person name="Crane S."/>
            <person name="Chen D.S."/>
            <person name="Capri G.R."/>
            <person name="Burnett J.R."/>
            <person name="Sudheesh P.S."/>
            <person name="Schipma M.J."/>
            <person name="Burd H."/>
            <person name="Bhattacharyya A."/>
            <person name="Rhodes L.D."/>
            <person name="Kaul R."/>
            <person name="Strom M.S."/>
        </authorList>
    </citation>
    <scope>NUCLEOTIDE SEQUENCE [LARGE SCALE GENOMIC DNA]</scope>
    <source>
        <strain evidence="2">ATCC 33209 / DSM 20767 / JCM 11484 / NBRC 15589 / NCIMB 2235</strain>
    </source>
</reference>
<dbReference type="HOGENOM" id="CLU_1127373_0_0_11"/>
<dbReference type="EMBL" id="CP000910">
    <property type="protein sequence ID" value="ABY24765.1"/>
    <property type="molecule type" value="Genomic_DNA"/>
</dbReference>
<accession>A9WU94</accession>
<evidence type="ECO:0000313" key="1">
    <source>
        <dbReference type="EMBL" id="ABY24765.1"/>
    </source>
</evidence>
<dbReference type="RefSeq" id="WP_012246410.1">
    <property type="nucleotide sequence ID" value="NC_010168.1"/>
</dbReference>
<proteinExistence type="predicted"/>
<sequence length="253" mass="28000">MSEESSPISTNSFRALYRSSPWRWQSLRFTLRSAAENAETVSAWLRRPLALRVEAADGTLLRSTAGLNDSKDSLFTSGSRKPWLLPPHLVTPVYDEQGLVRRRPEAAYGEPGFGIETISAEHFSAWLDPVELAGKAPVPLDFPFSNMTEPGPIALVQHEGRPVWERVLSPNASYQPTFAQAPILFAVRTAIRIDLATGVCVASQSLDGETTGSGHWLTILAVDEYMLDDLLTQDSSLLTDVRDHIEWELPQAQ</sequence>
<gene>
    <name evidence="1" type="ordered locus">RSal33209_3044</name>
</gene>
<dbReference type="Proteomes" id="UP000002007">
    <property type="component" value="Chromosome"/>
</dbReference>
<organism evidence="1 2">
    <name type="scientific">Renibacterium salmoninarum (strain ATCC 33209 / DSM 20767 / JCM 11484 / NBRC 15589 / NCIMB 2235)</name>
    <dbReference type="NCBI Taxonomy" id="288705"/>
    <lineage>
        <taxon>Bacteria</taxon>
        <taxon>Bacillati</taxon>
        <taxon>Actinomycetota</taxon>
        <taxon>Actinomycetes</taxon>
        <taxon>Micrococcales</taxon>
        <taxon>Micrococcaceae</taxon>
        <taxon>Renibacterium</taxon>
    </lineage>
</organism>
<name>A9WU94_RENSM</name>
<dbReference type="AlphaFoldDB" id="A9WU94"/>
<keyword evidence="2" id="KW-1185">Reference proteome</keyword>